<evidence type="ECO:0000259" key="1">
    <source>
        <dbReference type="PROSITE" id="PS50280"/>
    </source>
</evidence>
<dbReference type="InterPro" id="IPR051760">
    <property type="entry name" value="KMT5A"/>
</dbReference>
<sequence length="157" mass="18216">MYYINKGRDKEGFIVKTVNKEIVQLIKNGKCIRWYLMEYLLKNVNTCRMIIYIGKGVFADCDFGPGSFLLEYDGELVKAAVGRQRENLDGTFSKRKGRYINDGIGKEQNAVMKMIEVNNRPHLAVFATRKILKGEEIRYDYGVTNLPWRSKTIYRVS</sequence>
<dbReference type="EMBL" id="JARBDR010000411">
    <property type="protein sequence ID" value="KAJ8313196.1"/>
    <property type="molecule type" value="Genomic_DNA"/>
</dbReference>
<dbReference type="PANTHER" id="PTHR46167:SF1">
    <property type="entry name" value="N-LYSINE METHYLTRANSFERASE KMT5A"/>
    <property type="match status" value="1"/>
</dbReference>
<dbReference type="PANTHER" id="PTHR46167">
    <property type="entry name" value="N-LYSINE METHYLTRANSFERASE KMT5A"/>
    <property type="match status" value="1"/>
</dbReference>
<dbReference type="SUPFAM" id="SSF82199">
    <property type="entry name" value="SET domain"/>
    <property type="match status" value="1"/>
</dbReference>
<proteinExistence type="predicted"/>
<accession>A0ABQ9FAE7</accession>
<evidence type="ECO:0000313" key="2">
    <source>
        <dbReference type="EMBL" id="KAJ8313196.1"/>
    </source>
</evidence>
<name>A0ABQ9FAE7_TEGGR</name>
<gene>
    <name evidence="2" type="ORF">KUTeg_009252</name>
</gene>
<dbReference type="PROSITE" id="PS50280">
    <property type="entry name" value="SET"/>
    <property type="match status" value="1"/>
</dbReference>
<reference evidence="2 3" key="1">
    <citation type="submission" date="2022-12" db="EMBL/GenBank/DDBJ databases">
        <title>Chromosome-level genome of Tegillarca granosa.</title>
        <authorList>
            <person name="Kim J."/>
        </authorList>
    </citation>
    <scope>NUCLEOTIDE SEQUENCE [LARGE SCALE GENOMIC DNA]</scope>
    <source>
        <strain evidence="2">Teg-2019</strain>
        <tissue evidence="2">Adductor muscle</tissue>
    </source>
</reference>
<dbReference type="InterPro" id="IPR001214">
    <property type="entry name" value="SET_dom"/>
</dbReference>
<keyword evidence="3" id="KW-1185">Reference proteome</keyword>
<feature type="domain" description="SET" evidence="1">
    <location>
        <begin position="42"/>
        <end position="142"/>
    </location>
</feature>
<dbReference type="Pfam" id="PF00856">
    <property type="entry name" value="SET"/>
    <property type="match status" value="1"/>
</dbReference>
<comment type="caution">
    <text evidence="2">The sequence shown here is derived from an EMBL/GenBank/DDBJ whole genome shotgun (WGS) entry which is preliminary data.</text>
</comment>
<dbReference type="SMART" id="SM00317">
    <property type="entry name" value="SET"/>
    <property type="match status" value="1"/>
</dbReference>
<organism evidence="2 3">
    <name type="scientific">Tegillarca granosa</name>
    <name type="common">Malaysian cockle</name>
    <name type="synonym">Anadara granosa</name>
    <dbReference type="NCBI Taxonomy" id="220873"/>
    <lineage>
        <taxon>Eukaryota</taxon>
        <taxon>Metazoa</taxon>
        <taxon>Spiralia</taxon>
        <taxon>Lophotrochozoa</taxon>
        <taxon>Mollusca</taxon>
        <taxon>Bivalvia</taxon>
        <taxon>Autobranchia</taxon>
        <taxon>Pteriomorphia</taxon>
        <taxon>Arcoida</taxon>
        <taxon>Arcoidea</taxon>
        <taxon>Arcidae</taxon>
        <taxon>Tegillarca</taxon>
    </lineage>
</organism>
<dbReference type="Proteomes" id="UP001217089">
    <property type="component" value="Unassembled WGS sequence"/>
</dbReference>
<dbReference type="InterPro" id="IPR046341">
    <property type="entry name" value="SET_dom_sf"/>
</dbReference>
<dbReference type="Gene3D" id="2.170.270.10">
    <property type="entry name" value="SET domain"/>
    <property type="match status" value="1"/>
</dbReference>
<protein>
    <recommendedName>
        <fullName evidence="1">SET domain-containing protein</fullName>
    </recommendedName>
</protein>
<evidence type="ECO:0000313" key="3">
    <source>
        <dbReference type="Proteomes" id="UP001217089"/>
    </source>
</evidence>